<dbReference type="InterPro" id="IPR026891">
    <property type="entry name" value="Fn3-like"/>
</dbReference>
<feature type="signal peptide" evidence="4">
    <location>
        <begin position="1"/>
        <end position="20"/>
    </location>
</feature>
<sequence length="727" mass="81401">MKKLLLILLSILFANTEVFAQYVYPFQNTSLSDEKRLDNLLSIMTIDEKINALSTNLGVPRLGIRNTGHSEGLHGMALGGPGNWGGFKMVNYQRMPDVYPTTTFPQAYGLGETWDTELIKKVADIEATEIRYYTQNERYTKGGLVMRAPNADLARDPRWGRTEESFGEDPFLVSEMAVAFIKGLQGDNPRYWKSASLMKHFLANSNEDGRDSTSSNFDNRLFHEYYSYPFRKGIEKGGSQAFMAAYNSWNGIPMTIHPILKDIRKDWNFKGIICTDGGALDLLIKAHKTFSTHTEGSAAIVKAGVGQFLDNFRPYIYEALEKGMLTEADIDKAIRGNFYIALKLGLLDGDQTKLPYAHIGVTDTVSVWRNKEIQDFVRLVTAKSVVLLKNEKKLLPLKKGNIKKIAVIGPRANEVLLDWYSGTPPYTVSILQGIKNAVGNNVEVIHEPSNEMDKAYLAAQKADITIVCVGNHVYGTDPKWKYSPVPSDGREAVDRKALSLEQEDLVKIVHKANPNTLMVVVSSFPFAINWSQENIPAILHITNNSQELGNGLADVIFGDYNPAGRTNQTWVKSIADLPPMMDYDIRNGRTYMYAKEKPLYPFGYGLSYTNFTYSDMSLSSSTLSKGKDLKVSVNIKNTGEMDGEEVAQLYVSFPQSKVVRPIKQLKGFNRISIKKGESKTFEFTLSAEDLAYWDNDKDSFVIEPGTVNLLIGSSSEDIRLTKEIQLK</sequence>
<evidence type="ECO:0000259" key="5">
    <source>
        <dbReference type="SMART" id="SM01217"/>
    </source>
</evidence>
<evidence type="ECO:0000256" key="3">
    <source>
        <dbReference type="ARBA" id="ARBA00022801"/>
    </source>
</evidence>
<keyword evidence="2 4" id="KW-0732">Signal</keyword>
<accession>A0A212JEZ3</accession>
<dbReference type="PANTHER" id="PTHR42721">
    <property type="entry name" value="SUGAR HYDROLASE-RELATED"/>
    <property type="match status" value="1"/>
</dbReference>
<dbReference type="InterPro" id="IPR013783">
    <property type="entry name" value="Ig-like_fold"/>
</dbReference>
<gene>
    <name evidence="6" type="ORF">KL86DYS2_11377</name>
</gene>
<organism evidence="6">
    <name type="scientific">uncultured Dysgonomonas sp</name>
    <dbReference type="NCBI Taxonomy" id="206096"/>
    <lineage>
        <taxon>Bacteria</taxon>
        <taxon>Pseudomonadati</taxon>
        <taxon>Bacteroidota</taxon>
        <taxon>Bacteroidia</taxon>
        <taxon>Bacteroidales</taxon>
        <taxon>Dysgonomonadaceae</taxon>
        <taxon>Dysgonomonas</taxon>
        <taxon>environmental samples</taxon>
    </lineage>
</organism>
<dbReference type="EMBL" id="FLUL01000001">
    <property type="protein sequence ID" value="SBV98033.1"/>
    <property type="molecule type" value="Genomic_DNA"/>
</dbReference>
<dbReference type="AlphaFoldDB" id="A0A212JEZ3"/>
<comment type="similarity">
    <text evidence="1">Belongs to the glycosyl hydrolase 3 family.</text>
</comment>
<dbReference type="Gene3D" id="3.40.50.1700">
    <property type="entry name" value="Glycoside hydrolase family 3 C-terminal domain"/>
    <property type="match status" value="1"/>
</dbReference>
<dbReference type="SMART" id="SM01217">
    <property type="entry name" value="Fn3_like"/>
    <property type="match status" value="1"/>
</dbReference>
<dbReference type="InterPro" id="IPR017853">
    <property type="entry name" value="GH"/>
</dbReference>
<dbReference type="SUPFAM" id="SSF52279">
    <property type="entry name" value="Beta-D-glucan exohydrolase, C-terminal domain"/>
    <property type="match status" value="1"/>
</dbReference>
<dbReference type="GO" id="GO:0031222">
    <property type="term" value="P:arabinan catabolic process"/>
    <property type="evidence" value="ECO:0007669"/>
    <property type="project" value="TreeGrafter"/>
</dbReference>
<dbReference type="Pfam" id="PF00933">
    <property type="entry name" value="Glyco_hydro_3"/>
    <property type="match status" value="1"/>
</dbReference>
<dbReference type="GO" id="GO:0045493">
    <property type="term" value="P:xylan catabolic process"/>
    <property type="evidence" value="ECO:0007669"/>
    <property type="project" value="InterPro"/>
</dbReference>
<dbReference type="InterPro" id="IPR001764">
    <property type="entry name" value="Glyco_hydro_3_N"/>
</dbReference>
<reference evidence="6" key="1">
    <citation type="submission" date="2016-04" db="EMBL/GenBank/DDBJ databases">
        <authorList>
            <person name="Evans L.H."/>
            <person name="Alamgir A."/>
            <person name="Owens N."/>
            <person name="Weber N.D."/>
            <person name="Virtaneva K."/>
            <person name="Barbian K."/>
            <person name="Babar A."/>
            <person name="Rosenke K."/>
        </authorList>
    </citation>
    <scope>NUCLEOTIDE SEQUENCE</scope>
    <source>
        <strain evidence="6">86-2</strain>
    </source>
</reference>
<evidence type="ECO:0000256" key="1">
    <source>
        <dbReference type="ARBA" id="ARBA00005336"/>
    </source>
</evidence>
<dbReference type="InterPro" id="IPR002772">
    <property type="entry name" value="Glyco_hydro_3_C"/>
</dbReference>
<dbReference type="Gene3D" id="3.20.20.300">
    <property type="entry name" value="Glycoside hydrolase, family 3, N-terminal domain"/>
    <property type="match status" value="1"/>
</dbReference>
<dbReference type="Pfam" id="PF14310">
    <property type="entry name" value="Fn3-like"/>
    <property type="match status" value="1"/>
</dbReference>
<dbReference type="InterPro" id="IPR044993">
    <property type="entry name" value="BXL"/>
</dbReference>
<evidence type="ECO:0000256" key="4">
    <source>
        <dbReference type="SAM" id="SignalP"/>
    </source>
</evidence>
<dbReference type="GO" id="GO:0009044">
    <property type="term" value="F:xylan 1,4-beta-xylosidase activity"/>
    <property type="evidence" value="ECO:0007669"/>
    <property type="project" value="InterPro"/>
</dbReference>
<dbReference type="RefSeq" id="WP_296948573.1">
    <property type="nucleotide sequence ID" value="NZ_LT599021.1"/>
</dbReference>
<dbReference type="InterPro" id="IPR036881">
    <property type="entry name" value="Glyco_hydro_3_C_sf"/>
</dbReference>
<keyword evidence="3" id="KW-0378">Hydrolase</keyword>
<dbReference type="SUPFAM" id="SSF51445">
    <property type="entry name" value="(Trans)glycosidases"/>
    <property type="match status" value="1"/>
</dbReference>
<dbReference type="PANTHER" id="PTHR42721:SF3">
    <property type="entry name" value="BETA-D-XYLOSIDASE 5-RELATED"/>
    <property type="match status" value="1"/>
</dbReference>
<feature type="domain" description="Fibronectin type III-like" evidence="5">
    <location>
        <begin position="645"/>
        <end position="715"/>
    </location>
</feature>
<dbReference type="FunFam" id="2.60.40.10:FF:000495">
    <property type="entry name" value="Periplasmic beta-glucosidase"/>
    <property type="match status" value="1"/>
</dbReference>
<proteinExistence type="inferred from homology"/>
<dbReference type="Gene3D" id="2.60.40.10">
    <property type="entry name" value="Immunoglobulins"/>
    <property type="match status" value="1"/>
</dbReference>
<dbReference type="InterPro" id="IPR036962">
    <property type="entry name" value="Glyco_hydro_3_N_sf"/>
</dbReference>
<dbReference type="GO" id="GO:0046556">
    <property type="term" value="F:alpha-L-arabinofuranosidase activity"/>
    <property type="evidence" value="ECO:0007669"/>
    <property type="project" value="TreeGrafter"/>
</dbReference>
<feature type="chain" id="PRO_5012329519" description="Fibronectin type III-like domain-containing protein" evidence="4">
    <location>
        <begin position="21"/>
        <end position="727"/>
    </location>
</feature>
<dbReference type="Pfam" id="PF01915">
    <property type="entry name" value="Glyco_hydro_3_C"/>
    <property type="match status" value="1"/>
</dbReference>
<name>A0A212JEZ3_9BACT</name>
<evidence type="ECO:0000313" key="6">
    <source>
        <dbReference type="EMBL" id="SBV98033.1"/>
    </source>
</evidence>
<evidence type="ECO:0000256" key="2">
    <source>
        <dbReference type="ARBA" id="ARBA00022729"/>
    </source>
</evidence>
<dbReference type="GO" id="GO:0008422">
    <property type="term" value="F:beta-glucosidase activity"/>
    <property type="evidence" value="ECO:0007669"/>
    <property type="project" value="UniProtKB-ARBA"/>
</dbReference>
<protein>
    <recommendedName>
        <fullName evidence="5">Fibronectin type III-like domain-containing protein</fullName>
    </recommendedName>
</protein>